<dbReference type="PANTHER" id="PTHR34655:SF2">
    <property type="entry name" value="PEROXIREDOXIN FAMILY PROTEIN"/>
    <property type="match status" value="1"/>
</dbReference>
<dbReference type="SUPFAM" id="SSF75169">
    <property type="entry name" value="DsrEFH-like"/>
    <property type="match status" value="1"/>
</dbReference>
<accession>A0A520KV39</accession>
<sequence length="120" mass="13251">MKDKNSILYVQTSDDIEKQYSPLVLAQTANDMGIDSKVYYLGKGLRILMPGEAEKIKLGRFPSLSDMLNKTLDMGIEIYACEASKQMLGLEKVELVSGVKIVGAATLNDLVLEADATMWF</sequence>
<dbReference type="PANTHER" id="PTHR34655">
    <property type="entry name" value="CONSERVED WITHIN P. AEROPHILUM"/>
    <property type="match status" value="1"/>
</dbReference>
<reference evidence="1 2" key="1">
    <citation type="journal article" date="2019" name="Nat. Microbiol.">
        <title>Wide diversity of methane and short-chain alkane metabolisms in uncultured archaea.</title>
        <authorList>
            <person name="Borrel G."/>
            <person name="Adam P.S."/>
            <person name="McKay L.J."/>
            <person name="Chen L.X."/>
            <person name="Sierra-Garcia I.N."/>
            <person name="Sieber C.M."/>
            <person name="Letourneur Q."/>
            <person name="Ghozlane A."/>
            <person name="Andersen G.L."/>
            <person name="Li W.J."/>
            <person name="Hallam S.J."/>
            <person name="Muyzer G."/>
            <person name="de Oliveira V.M."/>
            <person name="Inskeep W.P."/>
            <person name="Banfield J.F."/>
            <person name="Gribaldo S."/>
        </authorList>
    </citation>
    <scope>NUCLEOTIDE SEQUENCE [LARGE SCALE GENOMIC DNA]</scope>
    <source>
        <strain evidence="1">NM1b</strain>
    </source>
</reference>
<dbReference type="Pfam" id="PF02635">
    <property type="entry name" value="DsrE"/>
    <property type="match status" value="1"/>
</dbReference>
<dbReference type="InterPro" id="IPR003787">
    <property type="entry name" value="Sulphur_relay_DsrE/F-like"/>
</dbReference>
<dbReference type="InterPro" id="IPR027396">
    <property type="entry name" value="DsrEFH-like"/>
</dbReference>
<proteinExistence type="predicted"/>
<gene>
    <name evidence="1" type="ORF">EF807_07755</name>
</gene>
<dbReference type="Gene3D" id="3.40.1260.10">
    <property type="entry name" value="DsrEFH-like"/>
    <property type="match status" value="1"/>
</dbReference>
<dbReference type="EMBL" id="RXIL01000139">
    <property type="protein sequence ID" value="RZN67313.1"/>
    <property type="molecule type" value="Genomic_DNA"/>
</dbReference>
<evidence type="ECO:0000313" key="1">
    <source>
        <dbReference type="EMBL" id="RZN67313.1"/>
    </source>
</evidence>
<dbReference type="Proteomes" id="UP000320766">
    <property type="component" value="Unassembled WGS sequence"/>
</dbReference>
<name>A0A520KV39_9EURY</name>
<evidence type="ECO:0000313" key="2">
    <source>
        <dbReference type="Proteomes" id="UP000320766"/>
    </source>
</evidence>
<dbReference type="AlphaFoldDB" id="A0A520KV39"/>
<comment type="caution">
    <text evidence="1">The sequence shown here is derived from an EMBL/GenBank/DDBJ whole genome shotgun (WGS) entry which is preliminary data.</text>
</comment>
<organism evidence="1 2">
    <name type="scientific">Candidatus Methanolliviera hydrocarbonicum</name>
    <dbReference type="NCBI Taxonomy" id="2491085"/>
    <lineage>
        <taxon>Archaea</taxon>
        <taxon>Methanobacteriati</taxon>
        <taxon>Methanobacteriota</taxon>
        <taxon>Candidatus Methanoliparia</taxon>
        <taxon>Candidatus Methanoliparales</taxon>
        <taxon>Candidatus Methanollivieraceae</taxon>
        <taxon>Candidatus Methanolliviera</taxon>
    </lineage>
</organism>
<protein>
    <submittedName>
        <fullName evidence="1">Sulfur reduction protein DsrE</fullName>
    </submittedName>
</protein>